<dbReference type="Proteomes" id="UP000006906">
    <property type="component" value="Chromosome 7"/>
</dbReference>
<dbReference type="PANTHER" id="PTHR11712">
    <property type="entry name" value="POLYKETIDE SYNTHASE-RELATED"/>
    <property type="match status" value="1"/>
</dbReference>
<reference evidence="19 20" key="1">
    <citation type="journal article" date="2007" name="Science">
        <title>The Chlamydomonas genome reveals the evolution of key animal and plant functions.</title>
        <authorList>
            <person name="Merchant S.S."/>
            <person name="Prochnik S.E."/>
            <person name="Vallon O."/>
            <person name="Harris E.H."/>
            <person name="Karpowicz S.J."/>
            <person name="Witman G.B."/>
            <person name="Terry A."/>
            <person name="Salamov A."/>
            <person name="Fritz-Laylin L.K."/>
            <person name="Marechal-Drouard L."/>
            <person name="Marshall W.F."/>
            <person name="Qu L.H."/>
            <person name="Nelson D.R."/>
            <person name="Sanderfoot A.A."/>
            <person name="Spalding M.H."/>
            <person name="Kapitonov V.V."/>
            <person name="Ren Q."/>
            <person name="Ferris P."/>
            <person name="Lindquist E."/>
            <person name="Shapiro H."/>
            <person name="Lucas S.M."/>
            <person name="Grimwood J."/>
            <person name="Schmutz J."/>
            <person name="Cardol P."/>
            <person name="Cerutti H."/>
            <person name="Chanfreau G."/>
            <person name="Chen C.L."/>
            <person name="Cognat V."/>
            <person name="Croft M.T."/>
            <person name="Dent R."/>
            <person name="Dutcher S."/>
            <person name="Fernandez E."/>
            <person name="Fukuzawa H."/>
            <person name="Gonzalez-Ballester D."/>
            <person name="Gonzalez-Halphen D."/>
            <person name="Hallmann A."/>
            <person name="Hanikenne M."/>
            <person name="Hippler M."/>
            <person name="Inwood W."/>
            <person name="Jabbari K."/>
            <person name="Kalanon M."/>
            <person name="Kuras R."/>
            <person name="Lefebvre P.A."/>
            <person name="Lemaire S.D."/>
            <person name="Lobanov A.V."/>
            <person name="Lohr M."/>
            <person name="Manuell A."/>
            <person name="Meier I."/>
            <person name="Mets L."/>
            <person name="Mittag M."/>
            <person name="Mittelmeier T."/>
            <person name="Moroney J.V."/>
            <person name="Moseley J."/>
            <person name="Napoli C."/>
            <person name="Nedelcu A.M."/>
            <person name="Niyogi K."/>
            <person name="Novoselov S.V."/>
            <person name="Paulsen I.T."/>
            <person name="Pazour G."/>
            <person name="Purton S."/>
            <person name="Ral J.P."/>
            <person name="Riano-Pachon D.M."/>
            <person name="Riekhof W."/>
            <person name="Rymarquis L."/>
            <person name="Schroda M."/>
            <person name="Stern D."/>
            <person name="Umen J."/>
            <person name="Willows R."/>
            <person name="Wilson N."/>
            <person name="Zimmer S.L."/>
            <person name="Allmer J."/>
            <person name="Balk J."/>
            <person name="Bisova K."/>
            <person name="Chen C.J."/>
            <person name="Elias M."/>
            <person name="Gendler K."/>
            <person name="Hauser C."/>
            <person name="Lamb M.R."/>
            <person name="Ledford H."/>
            <person name="Long J.C."/>
            <person name="Minagawa J."/>
            <person name="Page M.D."/>
            <person name="Pan J."/>
            <person name="Pootakham W."/>
            <person name="Roje S."/>
            <person name="Rose A."/>
            <person name="Stahlberg E."/>
            <person name="Terauchi A.M."/>
            <person name="Yang P."/>
            <person name="Ball S."/>
            <person name="Bowler C."/>
            <person name="Dieckmann C.L."/>
            <person name="Gladyshev V.N."/>
            <person name="Green P."/>
            <person name="Jorgensen R."/>
            <person name="Mayfield S."/>
            <person name="Mueller-Roeber B."/>
            <person name="Rajamani S."/>
            <person name="Sayre R.T."/>
            <person name="Brokstein P."/>
            <person name="Dubchak I."/>
            <person name="Goodstein D."/>
            <person name="Hornick L."/>
            <person name="Huang Y.W."/>
            <person name="Jhaveri J."/>
            <person name="Luo Y."/>
            <person name="Martinez D."/>
            <person name="Ngau W.C."/>
            <person name="Otillar B."/>
            <person name="Poliakov A."/>
            <person name="Porter A."/>
            <person name="Szajkowski L."/>
            <person name="Werner G."/>
            <person name="Zhou K."/>
            <person name="Grigoriev I.V."/>
            <person name="Rokhsar D.S."/>
            <person name="Grossman A.R."/>
        </authorList>
    </citation>
    <scope>NUCLEOTIDE SEQUENCE [LARGE SCALE GENOMIC DNA]</scope>
    <source>
        <strain evidence="20">CC-503</strain>
    </source>
</reference>
<evidence type="ECO:0000256" key="15">
    <source>
        <dbReference type="PIRNR" id="PIRNR000447"/>
    </source>
</evidence>
<gene>
    <name evidence="19" type="ORF">CHLRE_07g335300v5</name>
</gene>
<dbReference type="GO" id="GO:0004315">
    <property type="term" value="F:3-oxoacyl-[acyl-carrier-protein] synthase activity"/>
    <property type="evidence" value="ECO:0000318"/>
    <property type="project" value="GO_Central"/>
</dbReference>
<evidence type="ECO:0000256" key="16">
    <source>
        <dbReference type="PIRSR" id="PIRSR000447-1"/>
    </source>
</evidence>
<dbReference type="InterPro" id="IPR014031">
    <property type="entry name" value="Ketoacyl_synth_C"/>
</dbReference>
<dbReference type="OrthoDB" id="5334845at2759"/>
<evidence type="ECO:0000256" key="2">
    <source>
        <dbReference type="ARBA" id="ARBA00008467"/>
    </source>
</evidence>
<dbReference type="GO" id="GO:0006633">
    <property type="term" value="P:fatty acid biosynthetic process"/>
    <property type="evidence" value="ECO:0000318"/>
    <property type="project" value="GO_Central"/>
</dbReference>
<dbReference type="FunCoup" id="A8JCK1">
    <property type="interactions" value="846"/>
</dbReference>
<evidence type="ECO:0000259" key="18">
    <source>
        <dbReference type="PROSITE" id="PS52004"/>
    </source>
</evidence>
<dbReference type="Pfam" id="PF00109">
    <property type="entry name" value="ketoacyl-synt"/>
    <property type="match status" value="1"/>
</dbReference>
<feature type="domain" description="Ketosynthase family 3 (KS3)" evidence="18">
    <location>
        <begin position="44"/>
        <end position="456"/>
    </location>
</feature>
<comment type="function">
    <text evidence="14">Catalyzes the condensation reaction of fatty acid synthesis by the addition to an acyl acceptor of two carbons from malonyl-ACP. Specific for elongation from C-10 to unsaturated C-16 and C-18 fatty acids.</text>
</comment>
<evidence type="ECO:0000256" key="14">
    <source>
        <dbReference type="ARBA" id="ARBA00058711"/>
    </source>
</evidence>
<evidence type="ECO:0000256" key="9">
    <source>
        <dbReference type="ARBA" id="ARBA00022946"/>
    </source>
</evidence>
<keyword evidence="8" id="KW-0276">Fatty acid metabolism</keyword>
<dbReference type="EMBL" id="CM008968">
    <property type="protein sequence ID" value="PNW80922.1"/>
    <property type="molecule type" value="Genomic_DNA"/>
</dbReference>
<name>A8JCK1_CHLRE</name>
<keyword evidence="5" id="KW-0150">Chloroplast</keyword>
<dbReference type="GeneID" id="5725644"/>
<comment type="subcellular location">
    <subcellularLocation>
        <location evidence="1">Plastid</location>
        <location evidence="1">Chloroplast</location>
    </subcellularLocation>
</comment>
<dbReference type="GO" id="GO:0009507">
    <property type="term" value="C:chloroplast"/>
    <property type="evidence" value="ECO:0007669"/>
    <property type="project" value="UniProtKB-SubCell"/>
</dbReference>
<dbReference type="PROSITE" id="PS00606">
    <property type="entry name" value="KS3_1"/>
    <property type="match status" value="1"/>
</dbReference>
<evidence type="ECO:0000256" key="12">
    <source>
        <dbReference type="ARBA" id="ARBA00023315"/>
    </source>
</evidence>
<evidence type="ECO:0000313" key="20">
    <source>
        <dbReference type="Proteomes" id="UP000006906"/>
    </source>
</evidence>
<keyword evidence="9" id="KW-0809">Transit peptide</keyword>
<evidence type="ECO:0000256" key="13">
    <source>
        <dbReference type="ARBA" id="ARBA00049541"/>
    </source>
</evidence>
<comment type="subunit">
    <text evidence="3">Homodimer.</text>
</comment>
<dbReference type="SMART" id="SM00825">
    <property type="entry name" value="PKS_KS"/>
    <property type="match status" value="1"/>
</dbReference>
<comment type="similarity">
    <text evidence="2 15 17">Belongs to the thiolase-like superfamily. Beta-ketoacyl-ACP synthases family.</text>
</comment>
<dbReference type="Pfam" id="PF02801">
    <property type="entry name" value="Ketoacyl-synt_C"/>
    <property type="match status" value="1"/>
</dbReference>
<dbReference type="CDD" id="cd00834">
    <property type="entry name" value="KAS_I_II"/>
    <property type="match status" value="1"/>
</dbReference>
<evidence type="ECO:0000256" key="7">
    <source>
        <dbReference type="ARBA" id="ARBA00022679"/>
    </source>
</evidence>
<dbReference type="PROSITE" id="PS52004">
    <property type="entry name" value="KS3_2"/>
    <property type="match status" value="1"/>
</dbReference>
<evidence type="ECO:0000256" key="5">
    <source>
        <dbReference type="ARBA" id="ARBA00022528"/>
    </source>
</evidence>
<dbReference type="InterPro" id="IPR014030">
    <property type="entry name" value="Ketoacyl_synth_N"/>
</dbReference>
<dbReference type="AlphaFoldDB" id="A8JCK1"/>
<dbReference type="OMA" id="TRLEHDY"/>
<dbReference type="InterPro" id="IPR020841">
    <property type="entry name" value="PKS_Beta-ketoAc_synthase_dom"/>
</dbReference>
<organism evidence="19 20">
    <name type="scientific">Chlamydomonas reinhardtii</name>
    <name type="common">Chlamydomonas smithii</name>
    <dbReference type="NCBI Taxonomy" id="3055"/>
    <lineage>
        <taxon>Eukaryota</taxon>
        <taxon>Viridiplantae</taxon>
        <taxon>Chlorophyta</taxon>
        <taxon>core chlorophytes</taxon>
        <taxon>Chlorophyceae</taxon>
        <taxon>CS clade</taxon>
        <taxon>Chlamydomonadales</taxon>
        <taxon>Chlamydomonadaceae</taxon>
        <taxon>Chlamydomonas</taxon>
    </lineage>
</organism>
<comment type="catalytic activity">
    <reaction evidence="13">
        <text>a fatty acyl-[ACP] + malonyl-[ACP] + H(+) = a 3-oxoacyl-[ACP] + holo-[ACP] + CO2</text>
        <dbReference type="Rhea" id="RHEA:22836"/>
        <dbReference type="Rhea" id="RHEA-COMP:9623"/>
        <dbReference type="Rhea" id="RHEA-COMP:9685"/>
        <dbReference type="Rhea" id="RHEA-COMP:9916"/>
        <dbReference type="Rhea" id="RHEA-COMP:14125"/>
        <dbReference type="ChEBI" id="CHEBI:15378"/>
        <dbReference type="ChEBI" id="CHEBI:16526"/>
        <dbReference type="ChEBI" id="CHEBI:64479"/>
        <dbReference type="ChEBI" id="CHEBI:78449"/>
        <dbReference type="ChEBI" id="CHEBI:78776"/>
        <dbReference type="ChEBI" id="CHEBI:138651"/>
        <dbReference type="EC" id="2.3.1.41"/>
    </reaction>
</comment>
<dbReference type="InParanoid" id="A8JCK1"/>
<evidence type="ECO:0000256" key="6">
    <source>
        <dbReference type="ARBA" id="ARBA00022640"/>
    </source>
</evidence>
<dbReference type="InterPro" id="IPR017568">
    <property type="entry name" value="3-oxoacyl-ACP_synth-2"/>
</dbReference>
<sequence length="459" mass="48668">MLGSQSFLGKRQAFRSGKLPGRARCQTVRVSAAVHDISKTEKAPRRVVVTGMGLVSCLGHDHDEFYNNLLAGKSGITNIEGFPCADYTTRFAGEIKSLDCTGYVTKKFEKRVDAVIKYILVAGKKALGDAGLAWDGQEIKDLDRMRCGTLVGTAMGGMTSFANAVEALETSGYRKMNPFCIPFAITNMGGAMLAMDIGFMGPNYSISTACATGNYCIMNSAEHIRRGDADLMLAGAGDAAIIPSGIGGFIACKALSKRNDDPAAASRPWDTDRDGFVMGEGAGVLVLEEYEHAKARGARIYAEYVGGAVTCDAHHMTEPQPEGKGVIMCLQRALASTGLSASDVNYVNAHATSTQAGDMAEYRAINTVFNHSDLRINATKSMIGHLLGGASAVEAVATIKAIQTGWLHPSINLHTPEAGVDLVRVVAGAKQHHPIKVALSNSFGFGGHNSCVMFKPPPQ</sequence>
<evidence type="ECO:0000256" key="3">
    <source>
        <dbReference type="ARBA" id="ARBA00011738"/>
    </source>
</evidence>
<dbReference type="PIRSF" id="PIRSF000447">
    <property type="entry name" value="KAS_II"/>
    <property type="match status" value="1"/>
</dbReference>
<keyword evidence="6" id="KW-0934">Plastid</keyword>
<keyword evidence="10" id="KW-0443">Lipid metabolism</keyword>
<keyword evidence="12" id="KW-0012">Acyltransferase</keyword>
<dbReference type="SMR" id="A8JCK1"/>
<dbReference type="NCBIfam" id="NF005589">
    <property type="entry name" value="PRK07314.1"/>
    <property type="match status" value="1"/>
</dbReference>
<dbReference type="KEGG" id="cre:CHLRE_07g335300v5"/>
<dbReference type="PANTHER" id="PTHR11712:SF332">
    <property type="entry name" value="3-OXOACYL-[ACYL-CARRIER-PROTEIN] SYNTHASE II, CHLOROPLASTIC"/>
    <property type="match status" value="1"/>
</dbReference>
<dbReference type="eggNOG" id="KOG1394">
    <property type="taxonomic scope" value="Eukaryota"/>
</dbReference>
<accession>A8JCK1</accession>
<evidence type="ECO:0000313" key="19">
    <source>
        <dbReference type="EMBL" id="PNW80922.1"/>
    </source>
</evidence>
<dbReference type="HOGENOM" id="CLU_000022_69_2_1"/>
<dbReference type="InterPro" id="IPR018201">
    <property type="entry name" value="Ketoacyl_synth_AS"/>
</dbReference>
<dbReference type="STRING" id="3055.A8JCK1"/>
<protein>
    <recommendedName>
        <fullName evidence="15">3-oxoacyl-[acyl-carrier-protein] synthase</fullName>
    </recommendedName>
</protein>
<dbReference type="InterPro" id="IPR016039">
    <property type="entry name" value="Thiolase-like"/>
</dbReference>
<dbReference type="InterPro" id="IPR000794">
    <property type="entry name" value="Beta-ketoacyl_synthase"/>
</dbReference>
<dbReference type="PaxDb" id="3055-EDO98446"/>
<dbReference type="Gene3D" id="3.40.47.10">
    <property type="match status" value="1"/>
</dbReference>
<evidence type="ECO:0000256" key="11">
    <source>
        <dbReference type="ARBA" id="ARBA00023160"/>
    </source>
</evidence>
<dbReference type="RefSeq" id="XP_001700152.1">
    <property type="nucleotide sequence ID" value="XM_001700100.2"/>
</dbReference>
<keyword evidence="20" id="KW-1185">Reference proteome</keyword>
<dbReference type="GO" id="GO:0005739">
    <property type="term" value="C:mitochondrion"/>
    <property type="evidence" value="ECO:0000318"/>
    <property type="project" value="GO_Central"/>
</dbReference>
<evidence type="ECO:0000256" key="1">
    <source>
        <dbReference type="ARBA" id="ARBA00004229"/>
    </source>
</evidence>
<keyword evidence="4 15" id="KW-0444">Lipid biosynthesis</keyword>
<evidence type="ECO:0000256" key="4">
    <source>
        <dbReference type="ARBA" id="ARBA00022516"/>
    </source>
</evidence>
<keyword evidence="11 15" id="KW-0275">Fatty acid biosynthesis</keyword>
<dbReference type="NCBIfam" id="TIGR03150">
    <property type="entry name" value="fabF"/>
    <property type="match status" value="1"/>
</dbReference>
<feature type="active site" description="For beta-ketoacyl synthase activity" evidence="16">
    <location>
        <position position="210"/>
    </location>
</feature>
<keyword evidence="7 15" id="KW-0808">Transferase</keyword>
<evidence type="ECO:0000256" key="17">
    <source>
        <dbReference type="RuleBase" id="RU003694"/>
    </source>
</evidence>
<dbReference type="FunFam" id="3.40.47.10:FF:000027">
    <property type="entry name" value="3-oxoacyl-[acyl-carrier-protein] synthase 2"/>
    <property type="match status" value="1"/>
</dbReference>
<proteinExistence type="inferred from homology"/>
<evidence type="ECO:0000256" key="10">
    <source>
        <dbReference type="ARBA" id="ARBA00023098"/>
    </source>
</evidence>
<evidence type="ECO:0000256" key="8">
    <source>
        <dbReference type="ARBA" id="ARBA00022832"/>
    </source>
</evidence>
<dbReference type="SUPFAM" id="SSF53901">
    <property type="entry name" value="Thiolase-like"/>
    <property type="match status" value="2"/>
</dbReference>
<dbReference type="Gramene" id="PNW80922">
    <property type="protein sequence ID" value="PNW80922"/>
    <property type="gene ID" value="CHLRE_07g335300v5"/>
</dbReference>